<name>A0A239EPV1_EKHLU</name>
<accession>A0A239EPV1</accession>
<gene>
    <name evidence="2" type="ORF">SAMN05421640_0237</name>
</gene>
<evidence type="ECO:0000313" key="2">
    <source>
        <dbReference type="EMBL" id="SNS45952.1"/>
    </source>
</evidence>
<feature type="transmembrane region" description="Helical" evidence="1">
    <location>
        <begin position="6"/>
        <end position="27"/>
    </location>
</feature>
<dbReference type="EMBL" id="FZPD01000001">
    <property type="protein sequence ID" value="SNS45952.1"/>
    <property type="molecule type" value="Genomic_DNA"/>
</dbReference>
<sequence>METFINWFLEFNRFSALAGSLYFIFFIRDKKHTTVLVFIILVCSLLADNLNYFFVRIYSNSFIVSNSWYIANFIVSLILFQHLLKSRKFLISLLITVFFIGSILSFTYFFKLTESNTFIRLFSNSTFIFLSLAFYLELLKKPDGRLRKHPYFWIASSFFIYNSVLLLQSLFKNFLIFDLQISKAAYAWILFISLSANITKNFILFYALVLIDKGYPDTLKPKSAKA</sequence>
<keyword evidence="1" id="KW-1133">Transmembrane helix</keyword>
<feature type="transmembrane region" description="Helical" evidence="1">
    <location>
        <begin position="89"/>
        <end position="109"/>
    </location>
</feature>
<reference evidence="2 3" key="1">
    <citation type="submission" date="2017-06" db="EMBL/GenBank/DDBJ databases">
        <authorList>
            <person name="Kim H.J."/>
            <person name="Triplett B.A."/>
        </authorList>
    </citation>
    <scope>NUCLEOTIDE SEQUENCE [LARGE SCALE GENOMIC DNA]</scope>
    <source>
        <strain evidence="2 3">DSM 19307</strain>
    </source>
</reference>
<keyword evidence="1" id="KW-0812">Transmembrane</keyword>
<evidence type="ECO:0008006" key="4">
    <source>
        <dbReference type="Google" id="ProtNLM"/>
    </source>
</evidence>
<dbReference type="AlphaFoldDB" id="A0A239EPV1"/>
<evidence type="ECO:0000256" key="1">
    <source>
        <dbReference type="SAM" id="Phobius"/>
    </source>
</evidence>
<organism evidence="2 3">
    <name type="scientific">Ekhidna lutea</name>
    <dbReference type="NCBI Taxonomy" id="447679"/>
    <lineage>
        <taxon>Bacteria</taxon>
        <taxon>Pseudomonadati</taxon>
        <taxon>Bacteroidota</taxon>
        <taxon>Cytophagia</taxon>
        <taxon>Cytophagales</taxon>
        <taxon>Reichenbachiellaceae</taxon>
        <taxon>Ekhidna</taxon>
    </lineage>
</organism>
<feature type="transmembrane region" description="Helical" evidence="1">
    <location>
        <begin position="151"/>
        <end position="171"/>
    </location>
</feature>
<proteinExistence type="predicted"/>
<feature type="transmembrane region" description="Helical" evidence="1">
    <location>
        <begin position="34"/>
        <end position="55"/>
    </location>
</feature>
<keyword evidence="1" id="KW-0472">Membrane</keyword>
<feature type="transmembrane region" description="Helical" evidence="1">
    <location>
        <begin position="67"/>
        <end position="84"/>
    </location>
</feature>
<feature type="transmembrane region" description="Helical" evidence="1">
    <location>
        <begin position="186"/>
        <end position="211"/>
    </location>
</feature>
<evidence type="ECO:0000313" key="3">
    <source>
        <dbReference type="Proteomes" id="UP000198393"/>
    </source>
</evidence>
<protein>
    <recommendedName>
        <fullName evidence="4">YhhN-like protein</fullName>
    </recommendedName>
</protein>
<keyword evidence="3" id="KW-1185">Reference proteome</keyword>
<feature type="transmembrane region" description="Helical" evidence="1">
    <location>
        <begin position="121"/>
        <end position="139"/>
    </location>
</feature>
<dbReference type="Proteomes" id="UP000198393">
    <property type="component" value="Unassembled WGS sequence"/>
</dbReference>